<sequence>MTTPLDWQDEAQAFFEAFAVAFRAFDGPVIAQRYAAPYLALSAEGTLKSFTTQEQIGEYFHGIVAQYHSQGCRACRFNTLAVTPLGSNSALASITWELLGSDDSVISAWRESYTLMRTPDGLRVFASIDHAL</sequence>
<dbReference type="EMBL" id="JACJUD010000004">
    <property type="protein sequence ID" value="MBB2495981.1"/>
    <property type="molecule type" value="Genomic_DNA"/>
</dbReference>
<comment type="caution">
    <text evidence="1">The sequence shown here is derived from an EMBL/GenBank/DDBJ whole genome shotgun (WGS) entry which is preliminary data.</text>
</comment>
<reference evidence="1 2" key="1">
    <citation type="submission" date="2020-08" db="EMBL/GenBank/DDBJ databases">
        <authorList>
            <person name="Kim C.M."/>
        </authorList>
    </citation>
    <scope>NUCLEOTIDE SEQUENCE [LARGE SCALE GENOMIC DNA]</scope>
    <source>
        <strain evidence="1 2">UL070</strain>
    </source>
</reference>
<dbReference type="SUPFAM" id="SSF54427">
    <property type="entry name" value="NTF2-like"/>
    <property type="match status" value="1"/>
</dbReference>
<dbReference type="AlphaFoldDB" id="A0A7W4LMP2"/>
<dbReference type="InterPro" id="IPR032710">
    <property type="entry name" value="NTF2-like_dom_sf"/>
</dbReference>
<evidence type="ECO:0000313" key="1">
    <source>
        <dbReference type="EMBL" id="MBB2495981.1"/>
    </source>
</evidence>
<protein>
    <recommendedName>
        <fullName evidence="3">SnoaL-like domain-containing protein</fullName>
    </recommendedName>
</protein>
<organism evidence="1 2">
    <name type="scientific">Aquipseudomonas ullengensis</name>
    <dbReference type="NCBI Taxonomy" id="2759166"/>
    <lineage>
        <taxon>Bacteria</taxon>
        <taxon>Pseudomonadati</taxon>
        <taxon>Pseudomonadota</taxon>
        <taxon>Gammaproteobacteria</taxon>
        <taxon>Pseudomonadales</taxon>
        <taxon>Pseudomonadaceae</taxon>
        <taxon>Aquipseudomonas</taxon>
    </lineage>
</organism>
<keyword evidence="2" id="KW-1185">Reference proteome</keyword>
<dbReference type="Gene3D" id="3.10.450.50">
    <property type="match status" value="1"/>
</dbReference>
<evidence type="ECO:0008006" key="3">
    <source>
        <dbReference type="Google" id="ProtNLM"/>
    </source>
</evidence>
<dbReference type="RefSeq" id="WP_183089520.1">
    <property type="nucleotide sequence ID" value="NZ_JACJUD010000004.1"/>
</dbReference>
<accession>A0A7W4LMP2</accession>
<evidence type="ECO:0000313" key="2">
    <source>
        <dbReference type="Proteomes" id="UP000542720"/>
    </source>
</evidence>
<name>A0A7W4LMP2_9GAMM</name>
<dbReference type="Proteomes" id="UP000542720">
    <property type="component" value="Unassembled WGS sequence"/>
</dbReference>
<proteinExistence type="predicted"/>
<gene>
    <name evidence="1" type="ORF">H3H51_13210</name>
</gene>